<dbReference type="InterPro" id="IPR031481">
    <property type="entry name" value="Glyco_tran_10_N"/>
</dbReference>
<keyword evidence="16" id="KW-1185">Reference proteome</keyword>
<protein>
    <recommendedName>
        <fullName evidence="12">Fucosyltransferase</fullName>
        <ecNumber evidence="12">2.4.1.-</ecNumber>
    </recommendedName>
</protein>
<evidence type="ECO:0000259" key="14">
    <source>
        <dbReference type="Pfam" id="PF17039"/>
    </source>
</evidence>
<comment type="pathway">
    <text evidence="2">Protein modification; protein glycosylation.</text>
</comment>
<evidence type="ECO:0000256" key="3">
    <source>
        <dbReference type="ARBA" id="ARBA00008919"/>
    </source>
</evidence>
<keyword evidence="5 12" id="KW-0808">Transferase</keyword>
<evidence type="ECO:0000259" key="13">
    <source>
        <dbReference type="Pfam" id="PF00852"/>
    </source>
</evidence>
<comment type="subcellular location">
    <subcellularLocation>
        <location evidence="1 12">Golgi apparatus</location>
        <location evidence="1 12">Golgi stack membrane</location>
        <topology evidence="1 12">Single-pass type II membrane protein</topology>
    </subcellularLocation>
</comment>
<gene>
    <name evidence="15" type="ORF">LSINAPIS_LOCUS597</name>
</gene>
<evidence type="ECO:0000256" key="8">
    <source>
        <dbReference type="ARBA" id="ARBA00022989"/>
    </source>
</evidence>
<dbReference type="InterPro" id="IPR055270">
    <property type="entry name" value="Glyco_tran_10_C"/>
</dbReference>
<keyword evidence="4 12" id="KW-0328">Glycosyltransferase</keyword>
<dbReference type="AlphaFoldDB" id="A0A5E4PP43"/>
<dbReference type="InterPro" id="IPR038577">
    <property type="entry name" value="GT10-like_C_sf"/>
</dbReference>
<dbReference type="Gene3D" id="3.40.50.11660">
    <property type="entry name" value="Glycosyl transferase family 10, C-terminal domain"/>
    <property type="match status" value="1"/>
</dbReference>
<evidence type="ECO:0000256" key="12">
    <source>
        <dbReference type="RuleBase" id="RU003832"/>
    </source>
</evidence>
<dbReference type="SUPFAM" id="SSF53756">
    <property type="entry name" value="UDP-Glycosyltransferase/glycogen phosphorylase"/>
    <property type="match status" value="1"/>
</dbReference>
<evidence type="ECO:0000256" key="9">
    <source>
        <dbReference type="ARBA" id="ARBA00023034"/>
    </source>
</evidence>
<dbReference type="Pfam" id="PF17039">
    <property type="entry name" value="Glyco_tran_10_N"/>
    <property type="match status" value="1"/>
</dbReference>
<keyword evidence="7" id="KW-0735">Signal-anchor</keyword>
<evidence type="ECO:0000256" key="1">
    <source>
        <dbReference type="ARBA" id="ARBA00004447"/>
    </source>
</evidence>
<keyword evidence="8 12" id="KW-1133">Transmembrane helix</keyword>
<feature type="non-terminal residue" evidence="15">
    <location>
        <position position="1"/>
    </location>
</feature>
<evidence type="ECO:0000256" key="4">
    <source>
        <dbReference type="ARBA" id="ARBA00022676"/>
    </source>
</evidence>
<dbReference type="UniPathway" id="UPA00378"/>
<sequence length="464" mass="54751">RKVYFVIACNFLKSKYRQIYILYIYISASVNGLSIIVAFHLFQQLIVIKPVIMKMDTILKRFKIGLIYLALLSIVYLYYTYYIRVLIYKHILTHKESAFKNISEGNYSVSIENNNMKYILQWTSKSRPPFYHMGEGNSAFIENKCKYTNCYVTDDRNYFPNETDFDAIAFNGMDVSGISPAQIPKLRSTKQKYVFGAMESADNFPLCAQYLDGFFNWTWTYRLDSDIRWEYIKIFDMNKTLVGPKINMEWPAEMKPLNEELKEKLSNKTKAVAWFVSHCVTKGKREAYVKKLKKNLSKFGWTVDIYGKCGNLECPRKDEKCKDLLERNYYFYLSFENSFAEDYVTEKLLNALNNNVVPIVYGAADYTRYLPNGSYLDAMILGPTKLATEINDIIKNKTRYYDYFRWKNHFVYEQADKPSVCNLCEWLNNEEKFNEFSVWNNFRTWWNGARYKINCASFKDSATN</sequence>
<evidence type="ECO:0000256" key="6">
    <source>
        <dbReference type="ARBA" id="ARBA00022692"/>
    </source>
</evidence>
<feature type="domain" description="Fucosyltransferase N-terminal" evidence="14">
    <location>
        <begin position="115"/>
        <end position="231"/>
    </location>
</feature>
<dbReference type="PANTHER" id="PTHR48438:SF1">
    <property type="entry name" value="ALPHA-(1,3)-FUCOSYLTRANSFERASE C-RELATED"/>
    <property type="match status" value="1"/>
</dbReference>
<evidence type="ECO:0000313" key="16">
    <source>
        <dbReference type="Proteomes" id="UP000324832"/>
    </source>
</evidence>
<feature type="domain" description="Fucosyltransferase C-terminal" evidence="13">
    <location>
        <begin position="266"/>
        <end position="433"/>
    </location>
</feature>
<evidence type="ECO:0000256" key="5">
    <source>
        <dbReference type="ARBA" id="ARBA00022679"/>
    </source>
</evidence>
<dbReference type="Proteomes" id="UP000324832">
    <property type="component" value="Unassembled WGS sequence"/>
</dbReference>
<reference evidence="15 16" key="1">
    <citation type="submission" date="2017-07" db="EMBL/GenBank/DDBJ databases">
        <authorList>
            <person name="Talla V."/>
            <person name="Backstrom N."/>
        </authorList>
    </citation>
    <scope>NUCLEOTIDE SEQUENCE [LARGE SCALE GENOMIC DNA]</scope>
</reference>
<dbReference type="GO" id="GO:0032580">
    <property type="term" value="C:Golgi cisterna membrane"/>
    <property type="evidence" value="ECO:0007669"/>
    <property type="project" value="UniProtKB-SubCell"/>
</dbReference>
<evidence type="ECO:0000256" key="10">
    <source>
        <dbReference type="ARBA" id="ARBA00023136"/>
    </source>
</evidence>
<keyword evidence="6 12" id="KW-0812">Transmembrane</keyword>
<keyword evidence="9 12" id="KW-0333">Golgi apparatus</keyword>
<evidence type="ECO:0000256" key="11">
    <source>
        <dbReference type="ARBA" id="ARBA00023180"/>
    </source>
</evidence>
<evidence type="ECO:0000256" key="2">
    <source>
        <dbReference type="ARBA" id="ARBA00004922"/>
    </source>
</evidence>
<feature type="transmembrane region" description="Helical" evidence="12">
    <location>
        <begin position="20"/>
        <end position="42"/>
    </location>
</feature>
<name>A0A5E4PP43_9NEOP</name>
<evidence type="ECO:0000313" key="15">
    <source>
        <dbReference type="EMBL" id="VVC86855.1"/>
    </source>
</evidence>
<comment type="similarity">
    <text evidence="3 12">Belongs to the glycosyltransferase 10 family.</text>
</comment>
<feature type="transmembrane region" description="Helical" evidence="12">
    <location>
        <begin position="62"/>
        <end position="81"/>
    </location>
</feature>
<keyword evidence="11" id="KW-0325">Glycoprotein</keyword>
<dbReference type="PANTHER" id="PTHR48438">
    <property type="entry name" value="ALPHA-(1,3)-FUCOSYLTRANSFERASE C-RELATED"/>
    <property type="match status" value="1"/>
</dbReference>
<organism evidence="15 16">
    <name type="scientific">Leptidea sinapis</name>
    <dbReference type="NCBI Taxonomy" id="189913"/>
    <lineage>
        <taxon>Eukaryota</taxon>
        <taxon>Metazoa</taxon>
        <taxon>Ecdysozoa</taxon>
        <taxon>Arthropoda</taxon>
        <taxon>Hexapoda</taxon>
        <taxon>Insecta</taxon>
        <taxon>Pterygota</taxon>
        <taxon>Neoptera</taxon>
        <taxon>Endopterygota</taxon>
        <taxon>Lepidoptera</taxon>
        <taxon>Glossata</taxon>
        <taxon>Ditrysia</taxon>
        <taxon>Papilionoidea</taxon>
        <taxon>Pieridae</taxon>
        <taxon>Dismorphiinae</taxon>
        <taxon>Leptidea</taxon>
    </lineage>
</organism>
<dbReference type="Pfam" id="PF00852">
    <property type="entry name" value="Glyco_transf_10"/>
    <property type="match status" value="1"/>
</dbReference>
<comment type="caution">
    <text evidence="12">Lacks conserved residue(s) required for the propagation of feature annotation.</text>
</comment>
<evidence type="ECO:0000256" key="7">
    <source>
        <dbReference type="ARBA" id="ARBA00022968"/>
    </source>
</evidence>
<proteinExistence type="inferred from homology"/>
<dbReference type="EC" id="2.4.1.-" evidence="12"/>
<dbReference type="InterPro" id="IPR001503">
    <property type="entry name" value="Glyco_trans_10"/>
</dbReference>
<dbReference type="EMBL" id="FZQP02000028">
    <property type="protein sequence ID" value="VVC86855.1"/>
    <property type="molecule type" value="Genomic_DNA"/>
</dbReference>
<accession>A0A5E4PP43</accession>
<dbReference type="GO" id="GO:0008417">
    <property type="term" value="F:fucosyltransferase activity"/>
    <property type="evidence" value="ECO:0007669"/>
    <property type="project" value="InterPro"/>
</dbReference>
<keyword evidence="10 12" id="KW-0472">Membrane</keyword>